<keyword evidence="4 6" id="KW-0479">Metal-binding</keyword>
<dbReference type="Pfam" id="PF00067">
    <property type="entry name" value="p450"/>
    <property type="match status" value="1"/>
</dbReference>
<dbReference type="STRING" id="933084.A0A067PM34"/>
<dbReference type="EMBL" id="KL197742">
    <property type="protein sequence ID" value="KDQ52157.1"/>
    <property type="molecule type" value="Genomic_DNA"/>
</dbReference>
<keyword evidence="3 6" id="KW-0349">Heme</keyword>
<gene>
    <name evidence="8" type="ORF">JAAARDRAFT_40504</name>
</gene>
<dbReference type="PRINTS" id="PR00465">
    <property type="entry name" value="EP450IV"/>
</dbReference>
<evidence type="ECO:0000256" key="1">
    <source>
        <dbReference type="ARBA" id="ARBA00001971"/>
    </source>
</evidence>
<keyword evidence="9" id="KW-1185">Reference proteome</keyword>
<evidence type="ECO:0000256" key="4">
    <source>
        <dbReference type="ARBA" id="ARBA00022723"/>
    </source>
</evidence>
<evidence type="ECO:0000313" key="8">
    <source>
        <dbReference type="EMBL" id="KDQ52157.1"/>
    </source>
</evidence>
<organism evidence="8 9">
    <name type="scientific">Jaapia argillacea MUCL 33604</name>
    <dbReference type="NCBI Taxonomy" id="933084"/>
    <lineage>
        <taxon>Eukaryota</taxon>
        <taxon>Fungi</taxon>
        <taxon>Dikarya</taxon>
        <taxon>Basidiomycota</taxon>
        <taxon>Agaricomycotina</taxon>
        <taxon>Agaricomycetes</taxon>
        <taxon>Agaricomycetidae</taxon>
        <taxon>Jaapiales</taxon>
        <taxon>Jaapiaceae</taxon>
        <taxon>Jaapia</taxon>
    </lineage>
</organism>
<evidence type="ECO:0000256" key="5">
    <source>
        <dbReference type="ARBA" id="ARBA00023004"/>
    </source>
</evidence>
<keyword evidence="7" id="KW-0472">Membrane</keyword>
<dbReference type="InterPro" id="IPR001128">
    <property type="entry name" value="Cyt_P450"/>
</dbReference>
<evidence type="ECO:0000313" key="9">
    <source>
        <dbReference type="Proteomes" id="UP000027265"/>
    </source>
</evidence>
<dbReference type="InterPro" id="IPR050529">
    <property type="entry name" value="CYP450_sterol_14alpha_dmase"/>
</dbReference>
<feature type="transmembrane region" description="Helical" evidence="7">
    <location>
        <begin position="24"/>
        <end position="42"/>
    </location>
</feature>
<protein>
    <recommendedName>
        <fullName evidence="10">Cytochrome P450</fullName>
    </recommendedName>
</protein>
<dbReference type="CDD" id="cd00302">
    <property type="entry name" value="cytochrome_P450"/>
    <property type="match status" value="1"/>
</dbReference>
<dbReference type="InParanoid" id="A0A067PM34"/>
<dbReference type="PANTHER" id="PTHR24304">
    <property type="entry name" value="CYTOCHROME P450 FAMILY 7"/>
    <property type="match status" value="1"/>
</dbReference>
<dbReference type="SUPFAM" id="SSF48264">
    <property type="entry name" value="Cytochrome P450"/>
    <property type="match status" value="1"/>
</dbReference>
<dbReference type="OrthoDB" id="1055148at2759"/>
<comment type="similarity">
    <text evidence="2">Belongs to the cytochrome P450 family.</text>
</comment>
<dbReference type="GO" id="GO:0020037">
    <property type="term" value="F:heme binding"/>
    <property type="evidence" value="ECO:0007669"/>
    <property type="project" value="InterPro"/>
</dbReference>
<dbReference type="Gene3D" id="1.10.630.10">
    <property type="entry name" value="Cytochrome P450"/>
    <property type="match status" value="1"/>
</dbReference>
<dbReference type="InterPro" id="IPR036396">
    <property type="entry name" value="Cyt_P450_sf"/>
</dbReference>
<evidence type="ECO:0000256" key="3">
    <source>
        <dbReference type="ARBA" id="ARBA00022617"/>
    </source>
</evidence>
<dbReference type="InterPro" id="IPR002403">
    <property type="entry name" value="Cyt_P450_E_grp-IV"/>
</dbReference>
<dbReference type="GO" id="GO:0005506">
    <property type="term" value="F:iron ion binding"/>
    <property type="evidence" value="ECO:0007669"/>
    <property type="project" value="InterPro"/>
</dbReference>
<sequence length="519" mass="59261">MANSSYETLSFARLVNEPWPSTNLATSAAFGGFLFLITYYAYPTLFPKKGAIHQLGGISILNAWSFFTKRYDFLRENLKKQAMFQFWVLNHRVVALSGEEGRRVFFTDKSLDFSEGYKILMGGAPRLEDIKVKQAPAEQEGVSWFNKRVALLLRKERLETVLPSLFDEIQVRMEEWGKEGRINPFENVNDLVFQMTVRMATCQALSSDIPTVKRLYTLYWILEKSATPITLLWPWLPTPTKRGKDKATKDMFDLLDGYVEMRRRADVLGEDALDLLIAEGDSNKAIIQFVMGVTFAGVINTGMNSCWLLLHLAANPEWRMKIHDEVTSLMNKYTDSNSPDPLHKRLATIPIPAWEDDMPNLDLAIRECLRLTLSGTTLRRNVAQDLHVGDKIIEKGSFMAYSLADAHLNPEIYTNPDTFDPFRFEAGREEDKKGNMSYLAWGTGRHPCTGMKVAKLEIKMIIAMFLAGYEYQLVDGSGRFPKPFPKPNRNDLQQVSTEQSISTMGWWARADCSVKRRDR</sequence>
<evidence type="ECO:0000256" key="2">
    <source>
        <dbReference type="ARBA" id="ARBA00010617"/>
    </source>
</evidence>
<proteinExistence type="inferred from homology"/>
<keyword evidence="7" id="KW-1133">Transmembrane helix</keyword>
<dbReference type="PANTHER" id="PTHR24304:SF2">
    <property type="entry name" value="24-HYDROXYCHOLESTEROL 7-ALPHA-HYDROXYLASE"/>
    <property type="match status" value="1"/>
</dbReference>
<dbReference type="GO" id="GO:0016705">
    <property type="term" value="F:oxidoreductase activity, acting on paired donors, with incorporation or reduction of molecular oxygen"/>
    <property type="evidence" value="ECO:0007669"/>
    <property type="project" value="InterPro"/>
</dbReference>
<name>A0A067PM34_9AGAM</name>
<keyword evidence="5 6" id="KW-0408">Iron</keyword>
<dbReference type="Proteomes" id="UP000027265">
    <property type="component" value="Unassembled WGS sequence"/>
</dbReference>
<keyword evidence="7" id="KW-0812">Transmembrane</keyword>
<evidence type="ECO:0000256" key="6">
    <source>
        <dbReference type="PIRSR" id="PIRSR602403-1"/>
    </source>
</evidence>
<reference evidence="9" key="1">
    <citation type="journal article" date="2014" name="Proc. Natl. Acad. Sci. U.S.A.">
        <title>Extensive sampling of basidiomycete genomes demonstrates inadequacy of the white-rot/brown-rot paradigm for wood decay fungi.</title>
        <authorList>
            <person name="Riley R."/>
            <person name="Salamov A.A."/>
            <person name="Brown D.W."/>
            <person name="Nagy L.G."/>
            <person name="Floudas D."/>
            <person name="Held B.W."/>
            <person name="Levasseur A."/>
            <person name="Lombard V."/>
            <person name="Morin E."/>
            <person name="Otillar R."/>
            <person name="Lindquist E.A."/>
            <person name="Sun H."/>
            <person name="LaButti K.M."/>
            <person name="Schmutz J."/>
            <person name="Jabbour D."/>
            <person name="Luo H."/>
            <person name="Baker S.E."/>
            <person name="Pisabarro A.G."/>
            <person name="Walton J.D."/>
            <person name="Blanchette R.A."/>
            <person name="Henrissat B."/>
            <person name="Martin F."/>
            <person name="Cullen D."/>
            <person name="Hibbett D.S."/>
            <person name="Grigoriev I.V."/>
        </authorList>
    </citation>
    <scope>NUCLEOTIDE SEQUENCE [LARGE SCALE GENOMIC DNA]</scope>
    <source>
        <strain evidence="9">MUCL 33604</strain>
    </source>
</reference>
<comment type="cofactor">
    <cofactor evidence="1 6">
        <name>heme</name>
        <dbReference type="ChEBI" id="CHEBI:30413"/>
    </cofactor>
</comment>
<accession>A0A067PM34</accession>
<evidence type="ECO:0008006" key="10">
    <source>
        <dbReference type="Google" id="ProtNLM"/>
    </source>
</evidence>
<dbReference type="HOGENOM" id="CLU_033574_2_0_1"/>
<dbReference type="AlphaFoldDB" id="A0A067PM34"/>
<evidence type="ECO:0000256" key="7">
    <source>
        <dbReference type="SAM" id="Phobius"/>
    </source>
</evidence>
<dbReference type="GO" id="GO:0004497">
    <property type="term" value="F:monooxygenase activity"/>
    <property type="evidence" value="ECO:0007669"/>
    <property type="project" value="InterPro"/>
</dbReference>
<feature type="binding site" description="axial binding residue" evidence="6">
    <location>
        <position position="448"/>
    </location>
    <ligand>
        <name>heme</name>
        <dbReference type="ChEBI" id="CHEBI:30413"/>
    </ligand>
    <ligandPart>
        <name>Fe</name>
        <dbReference type="ChEBI" id="CHEBI:18248"/>
    </ligandPart>
</feature>